<name>A0ABN8LVN9_9CNID</name>
<accession>A0ABN8LVN9</accession>
<feature type="region of interest" description="Disordered" evidence="1">
    <location>
        <begin position="356"/>
        <end position="382"/>
    </location>
</feature>
<protein>
    <recommendedName>
        <fullName evidence="4">Protein phosphatase 1 regulatory subunit 15A/B C-terminal domain-containing protein</fullName>
    </recommendedName>
</protein>
<keyword evidence="3" id="KW-1185">Reference proteome</keyword>
<organism evidence="2 3">
    <name type="scientific">Porites evermanni</name>
    <dbReference type="NCBI Taxonomy" id="104178"/>
    <lineage>
        <taxon>Eukaryota</taxon>
        <taxon>Metazoa</taxon>
        <taxon>Cnidaria</taxon>
        <taxon>Anthozoa</taxon>
        <taxon>Hexacorallia</taxon>
        <taxon>Scleractinia</taxon>
        <taxon>Fungiina</taxon>
        <taxon>Poritidae</taxon>
        <taxon>Porites</taxon>
    </lineage>
</organism>
<evidence type="ECO:0000256" key="1">
    <source>
        <dbReference type="SAM" id="MobiDB-lite"/>
    </source>
</evidence>
<dbReference type="Proteomes" id="UP001159427">
    <property type="component" value="Unassembled WGS sequence"/>
</dbReference>
<proteinExistence type="predicted"/>
<gene>
    <name evidence="2" type="ORF">PEVE_00004932</name>
</gene>
<evidence type="ECO:0000313" key="2">
    <source>
        <dbReference type="EMBL" id="CAH3019941.1"/>
    </source>
</evidence>
<evidence type="ECO:0000313" key="3">
    <source>
        <dbReference type="Proteomes" id="UP001159427"/>
    </source>
</evidence>
<comment type="caution">
    <text evidence="2">The sequence shown here is derived from an EMBL/GenBank/DDBJ whole genome shotgun (WGS) entry which is preliminary data.</text>
</comment>
<dbReference type="EMBL" id="CALNXI010000131">
    <property type="protein sequence ID" value="CAH3019941.1"/>
    <property type="molecule type" value="Genomic_DNA"/>
</dbReference>
<evidence type="ECO:0008006" key="4">
    <source>
        <dbReference type="Google" id="ProtNLM"/>
    </source>
</evidence>
<dbReference type="PANTHER" id="PTHR16489">
    <property type="entry name" value="GH11727P"/>
    <property type="match status" value="1"/>
</dbReference>
<sequence length="452" mass="52241">MGVSDSGHRKVTILTGVDIICMKNEIDSQHLQLKLTFSPLIFYAGFFKPHIWKCAVSDKVPLKKEPEDQVETKRVLRTDIVGCIKLERDNTVLATLIQGYCGLVSDQSCDTQYMLKGSSRDITKTEKLQVENSASLLLHNAKNIRLGSMTLFPYNKLQLLYHHFKQDSVISAEMREKYCWKFKSRSCCELEDTQLENCEIMIEKDFMVHEFKNLPSQREVSDMNGLVSVRDCVYNQKGQLVCMFICFDTVYSDSSSEISSSSSYRDSWDSDCDSEEFIVFDGSCTDKNVHYGSLDFVCEEGDMWQETCTPSLPLNSNLYCEVSLMKSFDRKLDSFVQEILHPNFCHSYDEHIVDRNSRKHAQHESNKDLTSTNSSSKTISKRKLKKKVHFKPDNELTTVHPMFVWNFAYKQARKGTWEADALDRLRFQKRVKELDQILTPVLLAKWKKVVET</sequence>
<reference evidence="2 3" key="1">
    <citation type="submission" date="2022-05" db="EMBL/GenBank/DDBJ databases">
        <authorList>
            <consortium name="Genoscope - CEA"/>
            <person name="William W."/>
        </authorList>
    </citation>
    <scope>NUCLEOTIDE SEQUENCE [LARGE SCALE GENOMIC DNA]</scope>
</reference>
<dbReference type="PANTHER" id="PTHR16489:SF12">
    <property type="entry name" value="GH11727P"/>
    <property type="match status" value="1"/>
</dbReference>
<feature type="compositionally biased region" description="Basic and acidic residues" evidence="1">
    <location>
        <begin position="356"/>
        <end position="367"/>
    </location>
</feature>
<dbReference type="InterPro" id="IPR051254">
    <property type="entry name" value="PPP1R15"/>
</dbReference>